<dbReference type="Gene3D" id="3.40.50.1000">
    <property type="entry name" value="HAD superfamily/HAD-like"/>
    <property type="match status" value="1"/>
</dbReference>
<dbReference type="InterPro" id="IPR011666">
    <property type="entry name" value="DUF1604"/>
</dbReference>
<feature type="region of interest" description="Disordered" evidence="23">
    <location>
        <begin position="745"/>
        <end position="765"/>
    </location>
</feature>
<dbReference type="GO" id="GO:0005634">
    <property type="term" value="C:nucleus"/>
    <property type="evidence" value="ECO:0007669"/>
    <property type="project" value="UniProtKB-SubCell"/>
</dbReference>
<feature type="region of interest" description="Disordered" evidence="23">
    <location>
        <begin position="466"/>
        <end position="509"/>
    </location>
</feature>
<evidence type="ECO:0000256" key="3">
    <source>
        <dbReference type="ARBA" id="ARBA00008109"/>
    </source>
</evidence>
<feature type="binding site" evidence="21">
    <location>
        <position position="1639"/>
    </location>
    <ligand>
        <name>ATP</name>
        <dbReference type="ChEBI" id="CHEBI:30616"/>
    </ligand>
</feature>
<proteinExistence type="inferred from homology"/>
<keyword evidence="7 24" id="KW-0812">Transmembrane</keyword>
<feature type="compositionally biased region" description="Basic and acidic residues" evidence="23">
    <location>
        <begin position="831"/>
        <end position="850"/>
    </location>
</feature>
<evidence type="ECO:0000256" key="15">
    <source>
        <dbReference type="ARBA" id="ARBA00023136"/>
    </source>
</evidence>
<evidence type="ECO:0000256" key="1">
    <source>
        <dbReference type="ARBA" id="ARBA00004123"/>
    </source>
</evidence>
<dbReference type="InterPro" id="IPR023298">
    <property type="entry name" value="ATPase_P-typ_TM_dom_sf"/>
</dbReference>
<evidence type="ECO:0000256" key="2">
    <source>
        <dbReference type="ARBA" id="ARBA00004141"/>
    </source>
</evidence>
<comment type="function">
    <text evidence="19">Involved in transport of phospholipids.</text>
</comment>
<evidence type="ECO:0000256" key="4">
    <source>
        <dbReference type="ARBA" id="ARBA00012189"/>
    </source>
</evidence>
<evidence type="ECO:0000256" key="23">
    <source>
        <dbReference type="SAM" id="MobiDB-lite"/>
    </source>
</evidence>
<comment type="similarity">
    <text evidence="3">Belongs to the cation transport ATPase (P-type) (TC 3.A.3) family. Type IV subfamily.</text>
</comment>
<evidence type="ECO:0000259" key="25">
    <source>
        <dbReference type="PROSITE" id="PS50128"/>
    </source>
</evidence>
<keyword evidence="15 24" id="KW-0472">Membrane</keyword>
<dbReference type="InterPro" id="IPR035967">
    <property type="entry name" value="SWAP/Surp_sf"/>
</dbReference>
<reference evidence="26 27" key="1">
    <citation type="submission" date="2018-10" db="EMBL/GenBank/DDBJ databases">
        <title>A high-quality apple genome assembly.</title>
        <authorList>
            <person name="Hu J."/>
        </authorList>
    </citation>
    <scope>NUCLEOTIDE SEQUENCE [LARGE SCALE GENOMIC DNA]</scope>
    <source>
        <strain evidence="27">cv. HFTH1</strain>
        <tissue evidence="26">Young leaf</tissue>
    </source>
</reference>
<dbReference type="Pfam" id="PF16212">
    <property type="entry name" value="PhoLip_ATPase_C"/>
    <property type="match status" value="1"/>
</dbReference>
<dbReference type="Gene3D" id="1.10.10.790">
    <property type="entry name" value="Surp module"/>
    <property type="match status" value="1"/>
</dbReference>
<feature type="binding site" evidence="21">
    <location>
        <position position="1423"/>
    </location>
    <ligand>
        <name>ATP</name>
        <dbReference type="ChEBI" id="CHEBI:30616"/>
    </ligand>
</feature>
<evidence type="ECO:0000256" key="6">
    <source>
        <dbReference type="ARBA" id="ARBA00022664"/>
    </source>
</evidence>
<dbReference type="GO" id="GO:0016887">
    <property type="term" value="F:ATP hydrolysis activity"/>
    <property type="evidence" value="ECO:0007669"/>
    <property type="project" value="InterPro"/>
</dbReference>
<dbReference type="PANTHER" id="PTHR24092">
    <property type="entry name" value="PROBABLE PHOSPHOLIPID-TRANSPORTING ATPASE"/>
    <property type="match status" value="1"/>
</dbReference>
<comment type="catalytic activity">
    <reaction evidence="18">
        <text>ATP + H2O + phospholipidSide 1 = ADP + phosphate + phospholipidSide 2.</text>
        <dbReference type="EC" id="7.6.2.1"/>
    </reaction>
</comment>
<keyword evidence="8 22" id="KW-0479">Metal-binding</keyword>
<evidence type="ECO:0000256" key="24">
    <source>
        <dbReference type="SAM" id="Phobius"/>
    </source>
</evidence>
<feature type="compositionally biased region" description="Polar residues" evidence="23">
    <location>
        <begin position="855"/>
        <end position="867"/>
    </location>
</feature>
<dbReference type="InterPro" id="IPR023214">
    <property type="entry name" value="HAD_sf"/>
</dbReference>
<dbReference type="SUPFAM" id="SSF109905">
    <property type="entry name" value="Surp module (SWAP domain)"/>
    <property type="match status" value="1"/>
</dbReference>
<keyword evidence="11 22" id="KW-0460">Magnesium</keyword>
<dbReference type="FunFam" id="3.40.1110.10:FF:000042">
    <property type="entry name" value="Phospholipid-transporting ATPase"/>
    <property type="match status" value="1"/>
</dbReference>
<dbReference type="InterPro" id="IPR018303">
    <property type="entry name" value="ATPase_P-typ_P_site"/>
</dbReference>
<dbReference type="InterPro" id="IPR000061">
    <property type="entry name" value="Surp"/>
</dbReference>
<dbReference type="SMART" id="SM00648">
    <property type="entry name" value="SWAP"/>
    <property type="match status" value="1"/>
</dbReference>
<accession>A0A498I5L4</accession>
<dbReference type="GO" id="GO:0005524">
    <property type="term" value="F:ATP binding"/>
    <property type="evidence" value="ECO:0007669"/>
    <property type="project" value="UniProtKB-KW"/>
</dbReference>
<dbReference type="SFLD" id="SFLDF00027">
    <property type="entry name" value="p-type_atpase"/>
    <property type="match status" value="1"/>
</dbReference>
<keyword evidence="6" id="KW-0507">mRNA processing</keyword>
<evidence type="ECO:0000256" key="14">
    <source>
        <dbReference type="ARBA" id="ARBA00022989"/>
    </source>
</evidence>
<dbReference type="Gene3D" id="3.40.1110.10">
    <property type="entry name" value="Calcium-transporting ATPase, cytoplasmic domain N"/>
    <property type="match status" value="1"/>
</dbReference>
<comment type="caution">
    <text evidence="26">The sequence shown here is derived from an EMBL/GenBank/DDBJ whole genome shotgun (WGS) entry which is preliminary data.</text>
</comment>
<feature type="transmembrane region" description="Helical" evidence="24">
    <location>
        <begin position="1297"/>
        <end position="1318"/>
    </location>
</feature>
<feature type="binding site" evidence="22">
    <location>
        <position position="1423"/>
    </location>
    <ligand>
        <name>Mg(2+)</name>
        <dbReference type="ChEBI" id="CHEBI:18420"/>
    </ligand>
</feature>
<evidence type="ECO:0000256" key="22">
    <source>
        <dbReference type="PIRSR" id="PIRSR606539-3"/>
    </source>
</evidence>
<evidence type="ECO:0000256" key="11">
    <source>
        <dbReference type="ARBA" id="ARBA00022842"/>
    </source>
</evidence>
<dbReference type="InterPro" id="IPR023299">
    <property type="entry name" value="ATPase_P-typ_cyto_dom_N"/>
</dbReference>
<dbReference type="InterPro" id="IPR008250">
    <property type="entry name" value="ATPase_P-typ_transduc_dom_A_sf"/>
</dbReference>
<organism evidence="26 27">
    <name type="scientific">Malus domestica</name>
    <name type="common">Apple</name>
    <name type="synonym">Pyrus malus</name>
    <dbReference type="NCBI Taxonomy" id="3750"/>
    <lineage>
        <taxon>Eukaryota</taxon>
        <taxon>Viridiplantae</taxon>
        <taxon>Streptophyta</taxon>
        <taxon>Embryophyta</taxon>
        <taxon>Tracheophyta</taxon>
        <taxon>Spermatophyta</taxon>
        <taxon>Magnoliopsida</taxon>
        <taxon>eudicotyledons</taxon>
        <taxon>Gunneridae</taxon>
        <taxon>Pentapetalae</taxon>
        <taxon>rosids</taxon>
        <taxon>fabids</taxon>
        <taxon>Rosales</taxon>
        <taxon>Rosaceae</taxon>
        <taxon>Amygdaloideae</taxon>
        <taxon>Maleae</taxon>
        <taxon>Malus</taxon>
    </lineage>
</organism>
<dbReference type="CDD" id="cd02073">
    <property type="entry name" value="P-type_ATPase_APLT_Dnf-like"/>
    <property type="match status" value="1"/>
</dbReference>
<dbReference type="STRING" id="3750.A0A498I5L4"/>
<feature type="binding site" evidence="22">
    <location>
        <position position="1421"/>
    </location>
    <ligand>
        <name>Mg(2+)</name>
        <dbReference type="ChEBI" id="CHEBI:18420"/>
    </ligand>
</feature>
<name>A0A498I5L4_MALDO</name>
<protein>
    <recommendedName>
        <fullName evidence="4">P-type phospholipid transporter</fullName>
        <ecNumber evidence="4">7.6.2.1</ecNumber>
    </recommendedName>
</protein>
<dbReference type="FunFam" id="1.10.10.790:FF:000012">
    <property type="entry name" value="G patch domain-containing protein TGH"/>
    <property type="match status" value="1"/>
</dbReference>
<feature type="domain" description="SURP motif" evidence="25">
    <location>
        <begin position="413"/>
        <end position="455"/>
    </location>
</feature>
<feature type="binding site" evidence="21">
    <location>
        <position position="1720"/>
    </location>
    <ligand>
        <name>ATP</name>
        <dbReference type="ChEBI" id="CHEBI:30616"/>
    </ligand>
</feature>
<evidence type="ECO:0000256" key="8">
    <source>
        <dbReference type="ARBA" id="ARBA00022723"/>
    </source>
</evidence>
<dbReference type="FunFam" id="2.70.150.10:FF:000023">
    <property type="entry name" value="Phospholipid-transporting ATPase"/>
    <property type="match status" value="1"/>
</dbReference>
<dbReference type="Pfam" id="PF07713">
    <property type="entry name" value="DUF1604"/>
    <property type="match status" value="1"/>
</dbReference>
<dbReference type="PANTHER" id="PTHR24092:SF70">
    <property type="entry name" value="PHOSPHOLIPID-TRANSPORTING ATPASE"/>
    <property type="match status" value="1"/>
</dbReference>
<feature type="binding site" evidence="21">
    <location>
        <position position="1721"/>
    </location>
    <ligand>
        <name>ATP</name>
        <dbReference type="ChEBI" id="CHEBI:30616"/>
    </ligand>
</feature>
<dbReference type="GO" id="GO:0140326">
    <property type="term" value="F:ATPase-coupled intramembrane lipid transporter activity"/>
    <property type="evidence" value="ECO:0007669"/>
    <property type="project" value="UniProtKB-EC"/>
</dbReference>
<dbReference type="SFLD" id="SFLDS00003">
    <property type="entry name" value="Haloacid_Dehalogenase"/>
    <property type="match status" value="1"/>
</dbReference>
<feature type="region of interest" description="Disordered" evidence="23">
    <location>
        <begin position="794"/>
        <end position="871"/>
    </location>
</feature>
<evidence type="ECO:0000256" key="20">
    <source>
        <dbReference type="PIRSR" id="PIRSR606539-1"/>
    </source>
</evidence>
<feature type="binding site" evidence="21">
    <location>
        <position position="1835"/>
    </location>
    <ligand>
        <name>ATP</name>
        <dbReference type="ChEBI" id="CHEBI:30616"/>
    </ligand>
</feature>
<comment type="subcellular location">
    <subcellularLocation>
        <location evidence="2">Membrane</location>
        <topology evidence="2">Multi-pass membrane protein</topology>
    </subcellularLocation>
    <subcellularLocation>
        <location evidence="1">Nucleus</location>
    </subcellularLocation>
</comment>
<dbReference type="FunFam" id="3.40.50.1000:FF:000014">
    <property type="entry name" value="Phospholipid-transporting ATPase"/>
    <property type="match status" value="1"/>
</dbReference>
<evidence type="ECO:0000256" key="13">
    <source>
        <dbReference type="ARBA" id="ARBA00022967"/>
    </source>
</evidence>
<dbReference type="PROSITE" id="PS00154">
    <property type="entry name" value="ATPASE_E1_E2"/>
    <property type="match status" value="1"/>
</dbReference>
<feature type="binding site" evidence="21">
    <location>
        <position position="1421"/>
    </location>
    <ligand>
        <name>ATP</name>
        <dbReference type="ChEBI" id="CHEBI:30616"/>
    </ligand>
</feature>
<keyword evidence="14 24" id="KW-1133">Transmembrane helix</keyword>
<feature type="transmembrane region" description="Helical" evidence="24">
    <location>
        <begin position="1080"/>
        <end position="1113"/>
    </location>
</feature>
<dbReference type="EC" id="7.6.2.1" evidence="4"/>
<feature type="binding site" evidence="21">
    <location>
        <position position="1829"/>
    </location>
    <ligand>
        <name>ATP</name>
        <dbReference type="ChEBI" id="CHEBI:30616"/>
    </ligand>
</feature>
<evidence type="ECO:0000256" key="7">
    <source>
        <dbReference type="ARBA" id="ARBA00022692"/>
    </source>
</evidence>
<dbReference type="NCBIfam" id="TIGR01652">
    <property type="entry name" value="ATPase-Plipid"/>
    <property type="match status" value="1"/>
</dbReference>
<dbReference type="SUPFAM" id="SSF81665">
    <property type="entry name" value="Calcium ATPase, transmembrane domain M"/>
    <property type="match status" value="1"/>
</dbReference>
<evidence type="ECO:0000256" key="9">
    <source>
        <dbReference type="ARBA" id="ARBA00022741"/>
    </source>
</evidence>
<dbReference type="InterPro" id="IPR032630">
    <property type="entry name" value="P_typ_ATPase_c"/>
</dbReference>
<dbReference type="InterPro" id="IPR032631">
    <property type="entry name" value="P-type_ATPase_N"/>
</dbReference>
<dbReference type="NCBIfam" id="TIGR01494">
    <property type="entry name" value="ATPase_P-type"/>
    <property type="match status" value="1"/>
</dbReference>
<evidence type="ECO:0000256" key="16">
    <source>
        <dbReference type="ARBA" id="ARBA00023158"/>
    </source>
</evidence>
<evidence type="ECO:0000256" key="17">
    <source>
        <dbReference type="ARBA" id="ARBA00023242"/>
    </source>
</evidence>
<dbReference type="SFLD" id="SFLDG00002">
    <property type="entry name" value="C1.7:_P-type_atpase_like"/>
    <property type="match status" value="1"/>
</dbReference>
<dbReference type="PROSITE" id="PS50128">
    <property type="entry name" value="SURP"/>
    <property type="match status" value="1"/>
</dbReference>
<keyword evidence="27" id="KW-1185">Reference proteome</keyword>
<comment type="cofactor">
    <cofactor evidence="22">
        <name>Mg(2+)</name>
        <dbReference type="ChEBI" id="CHEBI:18420"/>
    </cofactor>
</comment>
<feature type="binding site" evidence="22">
    <location>
        <position position="1859"/>
    </location>
    <ligand>
        <name>Mg(2+)</name>
        <dbReference type="ChEBI" id="CHEBI:18420"/>
    </ligand>
</feature>
<dbReference type="GO" id="GO:0005886">
    <property type="term" value="C:plasma membrane"/>
    <property type="evidence" value="ECO:0007669"/>
    <property type="project" value="TreeGrafter"/>
</dbReference>
<evidence type="ECO:0000313" key="26">
    <source>
        <dbReference type="EMBL" id="RXH77375.1"/>
    </source>
</evidence>
<evidence type="ECO:0000256" key="21">
    <source>
        <dbReference type="PIRSR" id="PIRSR606539-2"/>
    </source>
</evidence>
<dbReference type="GO" id="GO:0045332">
    <property type="term" value="P:phospholipid translocation"/>
    <property type="evidence" value="ECO:0007669"/>
    <property type="project" value="TreeGrafter"/>
</dbReference>
<keyword evidence="5" id="KW-0341">Growth regulation</keyword>
<dbReference type="EMBL" id="RDQH01000340">
    <property type="protein sequence ID" value="RXH77375.1"/>
    <property type="molecule type" value="Genomic_DNA"/>
</dbReference>
<feature type="transmembrane region" description="Helical" evidence="24">
    <location>
        <begin position="1916"/>
        <end position="1933"/>
    </location>
</feature>
<feature type="binding site" evidence="22">
    <location>
        <position position="1855"/>
    </location>
    <ligand>
        <name>Mg(2+)</name>
        <dbReference type="ChEBI" id="CHEBI:18420"/>
    </ligand>
</feature>
<feature type="binding site" evidence="21">
    <location>
        <position position="1605"/>
    </location>
    <ligand>
        <name>ATP</name>
        <dbReference type="ChEBI" id="CHEBI:30616"/>
    </ligand>
</feature>
<dbReference type="SUPFAM" id="SSF56784">
    <property type="entry name" value="HAD-like"/>
    <property type="match status" value="1"/>
</dbReference>
<dbReference type="InterPro" id="IPR044492">
    <property type="entry name" value="P_typ_ATPase_HD_dom"/>
</dbReference>
<feature type="compositionally biased region" description="Basic and acidic residues" evidence="23">
    <location>
        <begin position="484"/>
        <end position="503"/>
    </location>
</feature>
<keyword evidence="10 21" id="KW-0067">ATP-binding</keyword>
<keyword evidence="9 21" id="KW-0547">Nucleotide-binding</keyword>
<keyword evidence="13" id="KW-1278">Translocase</keyword>
<evidence type="ECO:0000256" key="18">
    <source>
        <dbReference type="ARBA" id="ARBA00034036"/>
    </source>
</evidence>
<dbReference type="GO" id="GO:1901703">
    <property type="term" value="P:protein localization involved in auxin polar transport"/>
    <property type="evidence" value="ECO:0007669"/>
    <property type="project" value="UniProtKB-ARBA"/>
</dbReference>
<feature type="region of interest" description="Disordered" evidence="23">
    <location>
        <begin position="888"/>
        <end position="924"/>
    </location>
</feature>
<dbReference type="InterPro" id="IPR036412">
    <property type="entry name" value="HAD-like_sf"/>
</dbReference>
<keyword evidence="12" id="KW-0694">RNA-binding</keyword>
<feature type="binding site" evidence="21">
    <location>
        <position position="1582"/>
    </location>
    <ligand>
        <name>ATP</name>
        <dbReference type="ChEBI" id="CHEBI:30616"/>
    </ligand>
</feature>
<dbReference type="Gene3D" id="2.70.150.10">
    <property type="entry name" value="Calcium-transporting ATPase, cytoplasmic transduction domain A"/>
    <property type="match status" value="1"/>
</dbReference>
<dbReference type="Pfam" id="PF26093">
    <property type="entry name" value="HTH_TGH"/>
    <property type="match status" value="1"/>
</dbReference>
<dbReference type="GO" id="GO:0003723">
    <property type="term" value="F:RNA binding"/>
    <property type="evidence" value="ECO:0007669"/>
    <property type="project" value="UniProtKB-KW"/>
</dbReference>
<evidence type="ECO:0000256" key="19">
    <source>
        <dbReference type="ARBA" id="ARBA00054150"/>
    </source>
</evidence>
<dbReference type="Pfam" id="PF16209">
    <property type="entry name" value="PhoLip_ATPase_N"/>
    <property type="match status" value="1"/>
</dbReference>
<dbReference type="GO" id="GO:0006397">
    <property type="term" value="P:mRNA processing"/>
    <property type="evidence" value="ECO:0007669"/>
    <property type="project" value="UniProtKB-KW"/>
</dbReference>
<feature type="compositionally biased region" description="Acidic residues" evidence="23">
    <location>
        <begin position="746"/>
        <end position="755"/>
    </location>
</feature>
<keyword evidence="17" id="KW-0539">Nucleus</keyword>
<feature type="compositionally biased region" description="Basic residues" evidence="23">
    <location>
        <begin position="915"/>
        <end position="924"/>
    </location>
</feature>
<dbReference type="SUPFAM" id="SSF81660">
    <property type="entry name" value="Metal cation-transporting ATPase, ATP-binding domain N"/>
    <property type="match status" value="1"/>
</dbReference>
<dbReference type="SUPFAM" id="SSF81653">
    <property type="entry name" value="Calcium ATPase, transduction domain A"/>
    <property type="match status" value="1"/>
</dbReference>
<keyword evidence="16" id="KW-0943">RNA-mediated gene silencing</keyword>
<feature type="binding site" evidence="21">
    <location>
        <position position="1859"/>
    </location>
    <ligand>
        <name>ATP</name>
        <dbReference type="ChEBI" id="CHEBI:30616"/>
    </ligand>
</feature>
<dbReference type="Pfam" id="PF13246">
    <property type="entry name" value="Cation_ATPase"/>
    <property type="match status" value="1"/>
</dbReference>
<evidence type="ECO:0000313" key="27">
    <source>
        <dbReference type="Proteomes" id="UP000290289"/>
    </source>
</evidence>
<feature type="transmembrane region" description="Helical" evidence="24">
    <location>
        <begin position="1352"/>
        <end position="1373"/>
    </location>
</feature>
<dbReference type="InterPro" id="IPR001757">
    <property type="entry name" value="P_typ_ATPase"/>
</dbReference>
<evidence type="ECO:0000256" key="5">
    <source>
        <dbReference type="ARBA" id="ARBA00022604"/>
    </source>
</evidence>
<dbReference type="Proteomes" id="UP000290289">
    <property type="component" value="Chromosome 14"/>
</dbReference>
<dbReference type="GO" id="GO:0031047">
    <property type="term" value="P:regulatory ncRNA-mediated gene silencing"/>
    <property type="evidence" value="ECO:0007669"/>
    <property type="project" value="UniProtKB-KW"/>
</dbReference>
<feature type="compositionally biased region" description="Low complexity" evidence="23">
    <location>
        <begin position="809"/>
        <end position="821"/>
    </location>
</feature>
<feature type="active site" description="4-aspartylphosphate intermediate" evidence="20">
    <location>
        <position position="1421"/>
    </location>
</feature>
<dbReference type="GO" id="GO:0000287">
    <property type="term" value="F:magnesium ion binding"/>
    <property type="evidence" value="ECO:0007669"/>
    <property type="project" value="InterPro"/>
</dbReference>
<feature type="transmembrane region" description="Helical" evidence="24">
    <location>
        <begin position="1945"/>
        <end position="1965"/>
    </location>
</feature>
<gene>
    <name evidence="26" type="ORF">DVH24_023649</name>
</gene>
<dbReference type="InterPro" id="IPR006539">
    <property type="entry name" value="P-type_ATPase_IV"/>
</dbReference>
<feature type="binding site" evidence="21">
    <location>
        <position position="1535"/>
    </location>
    <ligand>
        <name>ATP</name>
        <dbReference type="ChEBI" id="CHEBI:30616"/>
    </ligand>
</feature>
<feature type="binding site" evidence="21">
    <location>
        <position position="1422"/>
    </location>
    <ligand>
        <name>ATP</name>
        <dbReference type="ChEBI" id="CHEBI:30616"/>
    </ligand>
</feature>
<evidence type="ECO:0000256" key="12">
    <source>
        <dbReference type="ARBA" id="ARBA00022884"/>
    </source>
</evidence>
<feature type="binding site" evidence="21">
    <location>
        <position position="1858"/>
    </location>
    <ligand>
        <name>ATP</name>
        <dbReference type="ChEBI" id="CHEBI:30616"/>
    </ligand>
</feature>
<dbReference type="Pfam" id="PF01805">
    <property type="entry name" value="Surp"/>
    <property type="match status" value="1"/>
</dbReference>
<evidence type="ECO:0000256" key="10">
    <source>
        <dbReference type="ARBA" id="ARBA00022840"/>
    </source>
</evidence>
<sequence>MASDQDDFVLYGTPIEREEDFTSRKKKSVAEASGNLRTLVPWKQEVRDEEGRRRFHGAFSGGFSAGYYNTVGSKEGWTPQTFVSSRKNRAEVKRQDIMNFLDEDERAELEGQSLGTSMQFDTFGSTAAELARKQAEKEQQKRPSAIPGPVPDELVLPATDSIGVKLLLKMGWRHGRSIKDSHTDSSYDARREARKAFLAFSSSDAKAQLADSEPVHGEMEDHIELPASDDVQSSQSTPVYVLYPKQDLHGLGFDPYKHAPEFREKKRSRLSENRGIGYRSARSMDNNLFGFKSGKVAPGFGIGALEELDAEDEDVYNSGYGFEETYVEDIDDEPSRSIMDSKQKSVRKEPGGLSGFRLASNSDYQHERFDPPVVPKDFVPNHKFSGPLDSGCKLGDPGPTEVSPPEDNNLKLLIDGVATLVARCGKLFEDLSREKNQSNPLFSFLVGGNGHDYYARKLWEERQKRGNHTKEILDGKLSPRKQKMTAESRGKFLGERPLERSSKESSSSVASEEAIQLQYNLSDTFTKPALDGEMLEVAKPFNDDPAKQERFERFLKEKYQGGLRSTESGGASHMAEAVRARERLDFEAAADAIQKGKWSKESKLSTSQFMDFLSAGAMQFTSGGSAQAKDTQTENSIKKEVRIKRTEYQWRPSPILCKRFDLIDPFMGKPPPAPRMKSKMETLIFTSDSGKDTKAEETVIVKSDYIPVVQSNAQGISKDVVDEESAVEVEVENVEKPVDLYKAIFSDDEDDDEDTSVSNGVGNPEKKVEAAKTTLNRLIAGDFLESLGKELGLEVPPELPSSTNKARTSSPPKGAGSGSSSILPVDNKPPSTHEIRRRPEISQEAPRDNAEPFNGTLTGNSARSNGKNAEMGALGNQFDKIIFRKAHHDDRKDKTPSSRHHNVSSSSPSEDERSRRRSRGHRHRHAIIRTVTVLGPKLRRKDPLEKRAVVAENARSIINVEAETPLRRNVQNPGETSTEGEIERDIILGGLSKMGGGSRRRRRHHFGRIHAFSCGKASFNGEHSRIGGPGFSRVVYCNDPECLEATLRNYEGNYVRTTKYTLATFLPKAVFEQFRRVANLYFLICAILSFTPLSPYTAVSTVLPLVVVIGVTMGKEAVEDWRRKKQDIEMNNRKVKVHRGEGTFELTKWRDLKVGDIVKVEKDEFFPADLILLSSSYDEALCYVETTNLDGETNLKLKQALEGTSNLHEDSSFENFKAVIRCEDPNANLYSFVGTMEIEDQPYPLTPQQLLLRDSKLRNTDFIYGVVIFTGHDTKVMQNSTDPPSKRSKVEKRMDKIIYFLFFLLVLMSFVGAIVFGVNTSKDLDDGKLIRWYLRPDDTTVYYDPTRAPLAAVLQFLTAIMLYSYLIPISLYVSIEIVKVLQCTFINQDVHMYYEETDKPARALTSNLNEELGQVDTILSDKTGTLTCNSMEFIKCSIAGTAYGRGVTEVERALARRKGEELTEEEIHAEELSEATSIKGFNFMDERIMNGKWVNEPRADVIQKFLQLLAICHTAIPEVDEETGIVSYEAESPDEAAFVIAAREFGFEFYERSQGSISLHELDPIYGRKIERTYKLLNILEFSSSRKRMSVIVRNEEGRILLLCKGADSVMFERLANNGREFEDKTREHINEYADAGLRTLVLAYRELDEEEYDEFNKEFTEAKTLVSSDQEEIVEEVSEKIERDLILLGATAVEDKLQNGVPECIDKLAQAGIKIWVLTGDKMETAINIGYACSLLRQGMKRIVISSETAEAKALEKVEDKTAVTKALKESVVHQISQGKALLAAPEENSEALALIIDGNSLTYALENDVKDLFLELAIGCASVICCRSSPKQKALVTRLVKDKTGNTTLAIGDGANDVGMLQEADIGVGISGVEGMQAVMSSDIAIAQFRFLERLLLVHGHWCYRRISSMICYFFYKNIAFGFTIFFYQIYASFSGQTAYNDWYLSLYNVFFTSLPVIALGVFDQDVSAKLCLKVGPPYLKR</sequence>
<feature type="binding site" evidence="21">
    <location>
        <position position="1722"/>
    </location>
    <ligand>
        <name>ATP</name>
        <dbReference type="ChEBI" id="CHEBI:30616"/>
    </ligand>
</feature>